<evidence type="ECO:0000313" key="9">
    <source>
        <dbReference type="Proteomes" id="UP001055093"/>
    </source>
</evidence>
<dbReference type="InterPro" id="IPR036688">
    <property type="entry name" value="MoeA_C_domain_IV_sf"/>
</dbReference>
<sequence>MAHRSVHETIPPSIHSVARSGATMMRAASAALMPLVEARALLLALAGPVPSEAIPLSDAPGHVCAEPVLAPRDVPERRRASRDGYAVAATELGGASPYAPVRLLATPFWVEAGDDLPDGTDAVLPPEGLEGRDAVSDVFVHEGVRERADDVSSGDVVVASGERIASRHVLALALCALSEIRVRRPRVTLIVTGAPGPEALSAFLTAAIAREGGTARTVAVADSEDAIAAAILDTDAHAILVLGGTGFGRTDRSAAGLSRAGRILAHGIALRPGETSGIGVAGGRPVILVPGSPEAAMAVFLTLGRPLMTALSGGVPPISRRARLRRKIASGIGLSEVVFGRHGAGEVEPLGSADLPLRGLIRADAAVLVPPEREGYPEGTEVEVLDL</sequence>
<dbReference type="EMBL" id="BPRE01000007">
    <property type="protein sequence ID" value="GJE76164.1"/>
    <property type="molecule type" value="Genomic_DNA"/>
</dbReference>
<comment type="function">
    <text evidence="1 6">Catalyzes the insertion of molybdate into adenylated molybdopterin with the concomitant release of AMP.</text>
</comment>
<dbReference type="Gene3D" id="2.40.340.10">
    <property type="entry name" value="MoeA, C-terminal, domain IV"/>
    <property type="match status" value="1"/>
</dbReference>
<dbReference type="InterPro" id="IPR036425">
    <property type="entry name" value="MoaB/Mog-like_dom_sf"/>
</dbReference>
<dbReference type="PANTHER" id="PTHR10192">
    <property type="entry name" value="MOLYBDOPTERIN BIOSYNTHESIS PROTEIN"/>
    <property type="match status" value="1"/>
</dbReference>
<keyword evidence="4 6" id="KW-0501">Molybdenum cofactor biosynthesis</keyword>
<evidence type="ECO:0000259" key="7">
    <source>
        <dbReference type="SMART" id="SM00852"/>
    </source>
</evidence>
<dbReference type="InterPro" id="IPR038987">
    <property type="entry name" value="MoeA-like"/>
</dbReference>
<keyword evidence="6" id="KW-0500">Molybdenum</keyword>
<organism evidence="8 9">
    <name type="scientific">Methylorubrum suomiense</name>
    <dbReference type="NCBI Taxonomy" id="144191"/>
    <lineage>
        <taxon>Bacteria</taxon>
        <taxon>Pseudomonadati</taxon>
        <taxon>Pseudomonadota</taxon>
        <taxon>Alphaproteobacteria</taxon>
        <taxon>Hyphomicrobiales</taxon>
        <taxon>Methylobacteriaceae</taxon>
        <taxon>Methylorubrum</taxon>
    </lineage>
</organism>
<feature type="domain" description="MoaB/Mog" evidence="7">
    <location>
        <begin position="188"/>
        <end position="310"/>
    </location>
</feature>
<dbReference type="Gene3D" id="3.90.105.10">
    <property type="entry name" value="Molybdopterin biosynthesis moea protein, domain 2"/>
    <property type="match status" value="1"/>
</dbReference>
<keyword evidence="6" id="KW-0460">Magnesium</keyword>
<dbReference type="InterPro" id="IPR001453">
    <property type="entry name" value="MoaB/Mog_dom"/>
</dbReference>
<evidence type="ECO:0000256" key="5">
    <source>
        <dbReference type="ARBA" id="ARBA00047317"/>
    </source>
</evidence>
<dbReference type="InterPro" id="IPR005110">
    <property type="entry name" value="MoeA_linker/N"/>
</dbReference>
<dbReference type="SMART" id="SM00852">
    <property type="entry name" value="MoCF_biosynth"/>
    <property type="match status" value="1"/>
</dbReference>
<name>A0ABQ4UXL6_9HYPH</name>
<dbReference type="Pfam" id="PF00994">
    <property type="entry name" value="MoCF_biosynth"/>
    <property type="match status" value="1"/>
</dbReference>
<comment type="pathway">
    <text evidence="2 6">Cofactor biosynthesis; molybdopterin biosynthesis.</text>
</comment>
<reference evidence="8" key="2">
    <citation type="submission" date="2021-08" db="EMBL/GenBank/DDBJ databases">
        <authorList>
            <person name="Tani A."/>
            <person name="Ola A."/>
            <person name="Ogura Y."/>
            <person name="Katsura K."/>
            <person name="Hayashi T."/>
        </authorList>
    </citation>
    <scope>NUCLEOTIDE SEQUENCE</scope>
    <source>
        <strain evidence="8">DSM 14458</strain>
    </source>
</reference>
<dbReference type="InterPro" id="IPR036135">
    <property type="entry name" value="MoeA_linker/N_sf"/>
</dbReference>
<evidence type="ECO:0000256" key="3">
    <source>
        <dbReference type="ARBA" id="ARBA00010763"/>
    </source>
</evidence>
<dbReference type="EC" id="2.10.1.1" evidence="6"/>
<reference evidence="8" key="1">
    <citation type="journal article" date="2021" name="Front. Microbiol.">
        <title>Comprehensive Comparative Genomics and Phenotyping of Methylobacterium Species.</title>
        <authorList>
            <person name="Alessa O."/>
            <person name="Ogura Y."/>
            <person name="Fujitani Y."/>
            <person name="Takami H."/>
            <person name="Hayashi T."/>
            <person name="Sahin N."/>
            <person name="Tani A."/>
        </authorList>
    </citation>
    <scope>NUCLEOTIDE SEQUENCE</scope>
    <source>
        <strain evidence="8">DSM 14458</strain>
    </source>
</reference>
<keyword evidence="9" id="KW-1185">Reference proteome</keyword>
<gene>
    <name evidence="8" type="primary">moeA_1</name>
    <name evidence="8" type="ORF">BGCPKDLD_2756</name>
</gene>
<evidence type="ECO:0000256" key="6">
    <source>
        <dbReference type="RuleBase" id="RU365090"/>
    </source>
</evidence>
<evidence type="ECO:0000256" key="1">
    <source>
        <dbReference type="ARBA" id="ARBA00002901"/>
    </source>
</evidence>
<evidence type="ECO:0000256" key="4">
    <source>
        <dbReference type="ARBA" id="ARBA00023150"/>
    </source>
</evidence>
<comment type="similarity">
    <text evidence="3 6">Belongs to the MoeA family.</text>
</comment>
<comment type="caution">
    <text evidence="8">The sequence shown here is derived from an EMBL/GenBank/DDBJ whole genome shotgun (WGS) entry which is preliminary data.</text>
</comment>
<dbReference type="InterPro" id="IPR005111">
    <property type="entry name" value="MoeA_C_domain_IV"/>
</dbReference>
<dbReference type="SUPFAM" id="SSF53218">
    <property type="entry name" value="Molybdenum cofactor biosynthesis proteins"/>
    <property type="match status" value="1"/>
</dbReference>
<dbReference type="SUPFAM" id="SSF63882">
    <property type="entry name" value="MoeA N-terminal region -like"/>
    <property type="match status" value="1"/>
</dbReference>
<dbReference type="Gene3D" id="3.40.980.10">
    <property type="entry name" value="MoaB/Mog-like domain"/>
    <property type="match status" value="1"/>
</dbReference>
<keyword evidence="6" id="KW-0808">Transferase</keyword>
<keyword evidence="6" id="KW-0479">Metal-binding</keyword>
<evidence type="ECO:0000256" key="2">
    <source>
        <dbReference type="ARBA" id="ARBA00005046"/>
    </source>
</evidence>
<accession>A0ABQ4UXL6</accession>
<dbReference type="Proteomes" id="UP001055093">
    <property type="component" value="Unassembled WGS sequence"/>
</dbReference>
<dbReference type="Pfam" id="PF03453">
    <property type="entry name" value="MoeA_N"/>
    <property type="match status" value="1"/>
</dbReference>
<dbReference type="PANTHER" id="PTHR10192:SF5">
    <property type="entry name" value="GEPHYRIN"/>
    <property type="match status" value="1"/>
</dbReference>
<protein>
    <recommendedName>
        <fullName evidence="6">Molybdopterin molybdenumtransferase</fullName>
        <ecNumber evidence="6">2.10.1.1</ecNumber>
    </recommendedName>
</protein>
<evidence type="ECO:0000313" key="8">
    <source>
        <dbReference type="EMBL" id="GJE76164.1"/>
    </source>
</evidence>
<comment type="catalytic activity">
    <reaction evidence="5">
        <text>adenylyl-molybdopterin + molybdate = Mo-molybdopterin + AMP + H(+)</text>
        <dbReference type="Rhea" id="RHEA:35047"/>
        <dbReference type="ChEBI" id="CHEBI:15378"/>
        <dbReference type="ChEBI" id="CHEBI:36264"/>
        <dbReference type="ChEBI" id="CHEBI:62727"/>
        <dbReference type="ChEBI" id="CHEBI:71302"/>
        <dbReference type="ChEBI" id="CHEBI:456215"/>
        <dbReference type="EC" id="2.10.1.1"/>
    </reaction>
</comment>
<dbReference type="Pfam" id="PF03454">
    <property type="entry name" value="MoeA_C"/>
    <property type="match status" value="1"/>
</dbReference>
<comment type="cofactor">
    <cofactor evidence="6">
        <name>Mg(2+)</name>
        <dbReference type="ChEBI" id="CHEBI:18420"/>
    </cofactor>
</comment>
<dbReference type="SUPFAM" id="SSF63867">
    <property type="entry name" value="MoeA C-terminal domain-like"/>
    <property type="match status" value="1"/>
</dbReference>
<dbReference type="Gene3D" id="2.170.190.11">
    <property type="entry name" value="Molybdopterin biosynthesis moea protein, domain 3"/>
    <property type="match status" value="1"/>
</dbReference>
<proteinExistence type="inferred from homology"/>